<keyword evidence="2" id="KW-1185">Reference proteome</keyword>
<dbReference type="AlphaFoldDB" id="A0A7T7XPB7"/>
<evidence type="ECO:0008006" key="3">
    <source>
        <dbReference type="Google" id="ProtNLM"/>
    </source>
</evidence>
<proteinExistence type="predicted"/>
<reference evidence="1" key="1">
    <citation type="submission" date="2021-01" db="EMBL/GenBank/DDBJ databases">
        <title>Description of Breznakiella homolactica.</title>
        <authorList>
            <person name="Song Y."/>
            <person name="Brune A."/>
        </authorList>
    </citation>
    <scope>NUCLEOTIDE SEQUENCE</scope>
    <source>
        <strain evidence="1">RmG30</strain>
    </source>
</reference>
<sequence length="298" mass="34762">MYRERIQQLFGGEVVSSIRDNVYLLERNNRRYVAKVSNNSFNHFVYSSELYQNTAINDPDSLLSKKIGFRYDGKNYFVLEKYVEGDTDPETIRAIMPGIFYKIGVFHRENKAEGRVWSMYSDGRKFDSIEDMVRYEFSYHESYWEDTKTLDPCLSAVMNLTKGFRTVLHGDLHLGNVILRDSGPVLIDTEWSALSLNMFEFEHVDFFGISRDYSEKVTDNALDCYRAYFYALGINEKISNELIRGYNVLKVMRKNTYDRYYKNYEDLKKIPGLLQRVLAWPASGMEQISMPVLPAAAP</sequence>
<dbReference type="InterPro" id="IPR011009">
    <property type="entry name" value="Kinase-like_dom_sf"/>
</dbReference>
<gene>
    <name evidence="1" type="ORF">JFL75_03795</name>
</gene>
<protein>
    <recommendedName>
        <fullName evidence="3">Aminoglycoside phosphotransferase domain-containing protein</fullName>
    </recommendedName>
</protein>
<accession>A0A7T7XPB7</accession>
<dbReference type="KEGG" id="bhc:JFL75_03795"/>
<dbReference type="EMBL" id="CP067089">
    <property type="protein sequence ID" value="QQO10049.1"/>
    <property type="molecule type" value="Genomic_DNA"/>
</dbReference>
<evidence type="ECO:0000313" key="2">
    <source>
        <dbReference type="Proteomes" id="UP000595917"/>
    </source>
</evidence>
<dbReference type="SUPFAM" id="SSF56112">
    <property type="entry name" value="Protein kinase-like (PK-like)"/>
    <property type="match status" value="1"/>
</dbReference>
<evidence type="ECO:0000313" key="1">
    <source>
        <dbReference type="EMBL" id="QQO10049.1"/>
    </source>
</evidence>
<dbReference type="Proteomes" id="UP000595917">
    <property type="component" value="Chromosome"/>
</dbReference>
<organism evidence="1 2">
    <name type="scientific">Breznakiella homolactica</name>
    <dbReference type="NCBI Taxonomy" id="2798577"/>
    <lineage>
        <taxon>Bacteria</taxon>
        <taxon>Pseudomonadati</taxon>
        <taxon>Spirochaetota</taxon>
        <taxon>Spirochaetia</taxon>
        <taxon>Spirochaetales</taxon>
        <taxon>Breznakiellaceae</taxon>
        <taxon>Breznakiella</taxon>
    </lineage>
</organism>
<name>A0A7T7XPB7_9SPIR</name>